<sequence length="94" mass="10613">MLFSHKALKCLSRAAGKFVKLHPSTEKCVRLDVARVLVEIDLHKLLVEKINFVDKDGVQVVIDVCYPWLPPRCNICNSLGHKGESCNSRKIKVL</sequence>
<dbReference type="AlphaFoldDB" id="A0A816K506"/>
<dbReference type="PANTHER" id="PTHR31286:SF148">
    <property type="entry name" value="DUF4283 DOMAIN-CONTAINING PROTEIN"/>
    <property type="match status" value="1"/>
</dbReference>
<dbReference type="EMBL" id="HG994366">
    <property type="protein sequence ID" value="CAF1910522.1"/>
    <property type="molecule type" value="Genomic_DNA"/>
</dbReference>
<dbReference type="PANTHER" id="PTHR31286">
    <property type="entry name" value="GLYCINE-RICH CELL WALL STRUCTURAL PROTEIN 1.8-LIKE"/>
    <property type="match status" value="1"/>
</dbReference>
<protein>
    <submittedName>
        <fullName evidence="1">(rape) hypothetical protein</fullName>
    </submittedName>
</protein>
<reference evidence="1" key="1">
    <citation type="submission" date="2021-01" db="EMBL/GenBank/DDBJ databases">
        <authorList>
            <consortium name="Genoscope - CEA"/>
            <person name="William W."/>
        </authorList>
    </citation>
    <scope>NUCLEOTIDE SEQUENCE</scope>
</reference>
<proteinExistence type="predicted"/>
<accession>A0A816K506</accession>
<dbReference type="Proteomes" id="UP001295469">
    <property type="component" value="Chromosome C02"/>
</dbReference>
<gene>
    <name evidence="1" type="ORF">DARMORV10_C02P31230.1</name>
</gene>
<name>A0A816K506_BRANA</name>
<evidence type="ECO:0000313" key="1">
    <source>
        <dbReference type="EMBL" id="CAF1910522.1"/>
    </source>
</evidence>
<organism evidence="1">
    <name type="scientific">Brassica napus</name>
    <name type="common">Rape</name>
    <dbReference type="NCBI Taxonomy" id="3708"/>
    <lineage>
        <taxon>Eukaryota</taxon>
        <taxon>Viridiplantae</taxon>
        <taxon>Streptophyta</taxon>
        <taxon>Embryophyta</taxon>
        <taxon>Tracheophyta</taxon>
        <taxon>Spermatophyta</taxon>
        <taxon>Magnoliopsida</taxon>
        <taxon>eudicotyledons</taxon>
        <taxon>Gunneridae</taxon>
        <taxon>Pentapetalae</taxon>
        <taxon>rosids</taxon>
        <taxon>malvids</taxon>
        <taxon>Brassicales</taxon>
        <taxon>Brassicaceae</taxon>
        <taxon>Brassiceae</taxon>
        <taxon>Brassica</taxon>
    </lineage>
</organism>
<dbReference type="InterPro" id="IPR040256">
    <property type="entry name" value="At4g02000-like"/>
</dbReference>